<evidence type="ECO:0000256" key="1">
    <source>
        <dbReference type="ARBA" id="ARBA00009437"/>
    </source>
</evidence>
<keyword evidence="4" id="KW-0804">Transcription</keyword>
<protein>
    <submittedName>
        <fullName evidence="6">LysR family nitrogen assimilation transcriptional regulator</fullName>
    </submittedName>
</protein>
<organism evidence="6 7">
    <name type="scientific">Ancylobacter polymorphus</name>
    <dbReference type="NCBI Taxonomy" id="223390"/>
    <lineage>
        <taxon>Bacteria</taxon>
        <taxon>Pseudomonadati</taxon>
        <taxon>Pseudomonadota</taxon>
        <taxon>Alphaproteobacteria</taxon>
        <taxon>Hyphomicrobiales</taxon>
        <taxon>Xanthobacteraceae</taxon>
        <taxon>Ancylobacter</taxon>
    </lineage>
</organism>
<dbReference type="InterPro" id="IPR036390">
    <property type="entry name" value="WH_DNA-bd_sf"/>
</dbReference>
<evidence type="ECO:0000313" key="6">
    <source>
        <dbReference type="EMBL" id="MDQ0304949.1"/>
    </source>
</evidence>
<dbReference type="EMBL" id="JAUSUI010000010">
    <property type="protein sequence ID" value="MDQ0304949.1"/>
    <property type="molecule type" value="Genomic_DNA"/>
</dbReference>
<dbReference type="Gene3D" id="3.40.190.290">
    <property type="match status" value="1"/>
</dbReference>
<feature type="domain" description="HTH lysR-type" evidence="5">
    <location>
        <begin position="3"/>
        <end position="60"/>
    </location>
</feature>
<evidence type="ECO:0000259" key="5">
    <source>
        <dbReference type="PROSITE" id="PS50931"/>
    </source>
</evidence>
<dbReference type="PRINTS" id="PR00039">
    <property type="entry name" value="HTHLYSR"/>
</dbReference>
<evidence type="ECO:0000313" key="7">
    <source>
        <dbReference type="Proteomes" id="UP001224682"/>
    </source>
</evidence>
<dbReference type="InterPro" id="IPR050950">
    <property type="entry name" value="HTH-type_LysR_regulators"/>
</dbReference>
<evidence type="ECO:0000256" key="3">
    <source>
        <dbReference type="ARBA" id="ARBA00023125"/>
    </source>
</evidence>
<dbReference type="Gene3D" id="1.10.10.10">
    <property type="entry name" value="Winged helix-like DNA-binding domain superfamily/Winged helix DNA-binding domain"/>
    <property type="match status" value="1"/>
</dbReference>
<gene>
    <name evidence="6" type="ORF">J2S75_003999</name>
</gene>
<proteinExistence type="inferred from homology"/>
<name>A0ABU0BGI6_9HYPH</name>
<dbReference type="PANTHER" id="PTHR30419">
    <property type="entry name" value="HTH-TYPE TRANSCRIPTIONAL REGULATOR YBHD"/>
    <property type="match status" value="1"/>
</dbReference>
<dbReference type="RefSeq" id="WP_307022538.1">
    <property type="nucleotide sequence ID" value="NZ_JAUSUI010000010.1"/>
</dbReference>
<dbReference type="InterPro" id="IPR005119">
    <property type="entry name" value="LysR_subst-bd"/>
</dbReference>
<dbReference type="SUPFAM" id="SSF46785">
    <property type="entry name" value="Winged helix' DNA-binding domain"/>
    <property type="match status" value="1"/>
</dbReference>
<evidence type="ECO:0000256" key="2">
    <source>
        <dbReference type="ARBA" id="ARBA00023015"/>
    </source>
</evidence>
<dbReference type="Pfam" id="PF00126">
    <property type="entry name" value="HTH_1"/>
    <property type="match status" value="1"/>
</dbReference>
<accession>A0ABU0BGI6</accession>
<dbReference type="InterPro" id="IPR000847">
    <property type="entry name" value="LysR_HTH_N"/>
</dbReference>
<dbReference type="PROSITE" id="PS50931">
    <property type="entry name" value="HTH_LYSR"/>
    <property type="match status" value="1"/>
</dbReference>
<keyword evidence="7" id="KW-1185">Reference proteome</keyword>
<reference evidence="6 7" key="1">
    <citation type="submission" date="2023-07" db="EMBL/GenBank/DDBJ databases">
        <title>Genomic Encyclopedia of Type Strains, Phase IV (KMG-IV): sequencing the most valuable type-strain genomes for metagenomic binning, comparative biology and taxonomic classification.</title>
        <authorList>
            <person name="Goeker M."/>
        </authorList>
    </citation>
    <scope>NUCLEOTIDE SEQUENCE [LARGE SCALE GENOMIC DNA]</scope>
    <source>
        <strain evidence="6 7">DSM 2457</strain>
    </source>
</reference>
<dbReference type="InterPro" id="IPR036388">
    <property type="entry name" value="WH-like_DNA-bd_sf"/>
</dbReference>
<dbReference type="SUPFAM" id="SSF53850">
    <property type="entry name" value="Periplasmic binding protein-like II"/>
    <property type="match status" value="1"/>
</dbReference>
<dbReference type="Pfam" id="PF03466">
    <property type="entry name" value="LysR_substrate"/>
    <property type="match status" value="1"/>
</dbReference>
<evidence type="ECO:0000256" key="4">
    <source>
        <dbReference type="ARBA" id="ARBA00023163"/>
    </source>
</evidence>
<sequence>MAIEYRDIVAFLAVARCESYSRAAGKLHVAQSALSRRVLRLEQRLGIELLERHPRGVRATEAGQILMRRAERLEAELLQVEPELRAFAAVPPEEVKVAMPQGAARLFTTPVVAHFHGRHPKVKLRIFERESAINRECAINGEVDFALVYNAQPHDELQIIPLLLERIFVIAPPEGVAQRCYPDFFEFDDLEKLPLILPSSPHSYRAVLHQASGRKDFAPNVIMEVNGISTSLEMVQKGLGYTVSTYQPVQGRIEAGNLTGVPLTSANCEIALSLVHRTDRAMSPTFRDLKAIIQEVACGIEPSPHWRPVAELEPAMPV</sequence>
<keyword evidence="2" id="KW-0805">Transcription regulation</keyword>
<keyword evidence="3" id="KW-0238">DNA-binding</keyword>
<comment type="caution">
    <text evidence="6">The sequence shown here is derived from an EMBL/GenBank/DDBJ whole genome shotgun (WGS) entry which is preliminary data.</text>
</comment>
<dbReference type="Proteomes" id="UP001224682">
    <property type="component" value="Unassembled WGS sequence"/>
</dbReference>
<comment type="similarity">
    <text evidence="1">Belongs to the LysR transcriptional regulatory family.</text>
</comment>